<name>A0A2I1GPS3_9GLOM</name>
<feature type="region of interest" description="Disordered" evidence="1">
    <location>
        <begin position="246"/>
        <end position="265"/>
    </location>
</feature>
<sequence>MYHKRLENFSIRQSLNIKAKQNQEKRFNRTCRWIFQEKNLKNIESRNLQQHRLIRGRQYRFLFLKSQYVNKPIKHLTYNQGCDSGKYNFNIPYFTGLDSADIMRSNILSVSMEDLDTTIDRTIATVKRYNPVPNMFIPLKYQKIIPKDLIYSDQGQFIVPGSREWPPGALDNTSNDTKRLELRPHKRKSSQQVTNFFSNRIDDNLKRRRTYPALTDDLSDAVAQPSQQCRCGVAGPVLRGCVARASTRHTHEGPPKLSHGSTLSRLGATGEYFPTRATSGESGKFFEPHYPALAMLQKRKVDQ</sequence>
<dbReference type="EMBL" id="LLXI01000656">
    <property type="protein sequence ID" value="PKY48636.1"/>
    <property type="molecule type" value="Genomic_DNA"/>
</dbReference>
<comment type="caution">
    <text evidence="3">The sequence shown here is derived from an EMBL/GenBank/DDBJ whole genome shotgun (WGS) entry which is preliminary data.</text>
</comment>
<evidence type="ECO:0000256" key="1">
    <source>
        <dbReference type="SAM" id="MobiDB-lite"/>
    </source>
</evidence>
<gene>
    <name evidence="3" type="ORF">RhiirA4_422324</name>
</gene>
<organism evidence="3 4">
    <name type="scientific">Rhizophagus irregularis</name>
    <dbReference type="NCBI Taxonomy" id="588596"/>
    <lineage>
        <taxon>Eukaryota</taxon>
        <taxon>Fungi</taxon>
        <taxon>Fungi incertae sedis</taxon>
        <taxon>Mucoromycota</taxon>
        <taxon>Glomeromycotina</taxon>
        <taxon>Glomeromycetes</taxon>
        <taxon>Glomerales</taxon>
        <taxon>Glomeraceae</taxon>
        <taxon>Rhizophagus</taxon>
    </lineage>
</organism>
<dbReference type="InterPro" id="IPR058524">
    <property type="entry name" value="DUF8211"/>
</dbReference>
<dbReference type="Pfam" id="PF26638">
    <property type="entry name" value="DUF8211"/>
    <property type="match status" value="1"/>
</dbReference>
<protein>
    <recommendedName>
        <fullName evidence="2">DUF8211 domain-containing protein</fullName>
    </recommendedName>
</protein>
<dbReference type="AlphaFoldDB" id="A0A2I1GPS3"/>
<accession>A0A2I1GPS3</accession>
<evidence type="ECO:0000259" key="2">
    <source>
        <dbReference type="Pfam" id="PF26638"/>
    </source>
</evidence>
<evidence type="ECO:0000313" key="4">
    <source>
        <dbReference type="Proteomes" id="UP000234323"/>
    </source>
</evidence>
<proteinExistence type="predicted"/>
<feature type="domain" description="DUF8211" evidence="2">
    <location>
        <begin position="1"/>
        <end position="91"/>
    </location>
</feature>
<evidence type="ECO:0000313" key="3">
    <source>
        <dbReference type="EMBL" id="PKY48636.1"/>
    </source>
</evidence>
<dbReference type="Proteomes" id="UP000234323">
    <property type="component" value="Unassembled WGS sequence"/>
</dbReference>
<reference evidence="3 4" key="1">
    <citation type="submission" date="2015-10" db="EMBL/GenBank/DDBJ databases">
        <title>Genome analyses suggest a sexual origin of heterokaryosis in a supposedly ancient asexual fungus.</title>
        <authorList>
            <person name="Ropars J."/>
            <person name="Sedzielewska K."/>
            <person name="Noel J."/>
            <person name="Charron P."/>
            <person name="Farinelli L."/>
            <person name="Marton T."/>
            <person name="Kruger M."/>
            <person name="Pelin A."/>
            <person name="Brachmann A."/>
            <person name="Corradi N."/>
        </authorList>
    </citation>
    <scope>NUCLEOTIDE SEQUENCE [LARGE SCALE GENOMIC DNA]</scope>
    <source>
        <strain evidence="3 4">A4</strain>
    </source>
</reference>
<keyword evidence="4" id="KW-1185">Reference proteome</keyword>